<dbReference type="EMBL" id="CAJVQC010114846">
    <property type="protein sequence ID" value="CAG8836484.1"/>
    <property type="molecule type" value="Genomic_DNA"/>
</dbReference>
<evidence type="ECO:0000313" key="1">
    <source>
        <dbReference type="EMBL" id="CAG8836484.1"/>
    </source>
</evidence>
<feature type="non-terminal residue" evidence="1">
    <location>
        <position position="1"/>
    </location>
</feature>
<keyword evidence="2" id="KW-1185">Reference proteome</keyword>
<organism evidence="1 2">
    <name type="scientific">Racocetra persica</name>
    <dbReference type="NCBI Taxonomy" id="160502"/>
    <lineage>
        <taxon>Eukaryota</taxon>
        <taxon>Fungi</taxon>
        <taxon>Fungi incertae sedis</taxon>
        <taxon>Mucoromycota</taxon>
        <taxon>Glomeromycotina</taxon>
        <taxon>Glomeromycetes</taxon>
        <taxon>Diversisporales</taxon>
        <taxon>Gigasporaceae</taxon>
        <taxon>Racocetra</taxon>
    </lineage>
</organism>
<protein>
    <submittedName>
        <fullName evidence="1">24380_t:CDS:1</fullName>
    </submittedName>
</protein>
<evidence type="ECO:0000313" key="2">
    <source>
        <dbReference type="Proteomes" id="UP000789920"/>
    </source>
</evidence>
<proteinExistence type="predicted"/>
<name>A0ACA9SDM5_9GLOM</name>
<feature type="non-terminal residue" evidence="1">
    <location>
        <position position="221"/>
    </location>
</feature>
<dbReference type="Proteomes" id="UP000789920">
    <property type="component" value="Unassembled WGS sequence"/>
</dbReference>
<gene>
    <name evidence="1" type="ORF">RPERSI_LOCUS29945</name>
</gene>
<reference evidence="1" key="1">
    <citation type="submission" date="2021-06" db="EMBL/GenBank/DDBJ databases">
        <authorList>
            <person name="Kallberg Y."/>
            <person name="Tangrot J."/>
            <person name="Rosling A."/>
        </authorList>
    </citation>
    <scope>NUCLEOTIDE SEQUENCE</scope>
    <source>
        <strain evidence="1">MA461A</strain>
    </source>
</reference>
<accession>A0ACA9SDM5</accession>
<comment type="caution">
    <text evidence="1">The sequence shown here is derived from an EMBL/GenBank/DDBJ whole genome shotgun (WGS) entry which is preliminary data.</text>
</comment>
<sequence length="221" mass="26185">EKKNNQYAQKHEAANAKISCISMEDFFSILETMKHQNIENFKQTISIHEYAPIDPKEIASHIKDPKKREDPTKHKDHLPMQRFHCGGWLTITINTKKNQVNIKLTHEYHTEYIDVHVTNEVKEYIQNNIQQTPRMLWENICAKNINITEKQIYRWWMNFNQYIWKKDEDQIYSAIKIISAYKDIEIMMHRVDNEVTLICFGITEIIHCLGVNIAEIGVDAI</sequence>